<evidence type="ECO:0000256" key="1">
    <source>
        <dbReference type="ARBA" id="ARBA00010923"/>
    </source>
</evidence>
<dbReference type="InterPro" id="IPR000055">
    <property type="entry name" value="Restrct_endonuc_typeI_TRD"/>
</dbReference>
<dbReference type="EMBL" id="AP028056">
    <property type="protein sequence ID" value="BEH02779.1"/>
    <property type="molecule type" value="Genomic_DNA"/>
</dbReference>
<evidence type="ECO:0000259" key="4">
    <source>
        <dbReference type="Pfam" id="PF01420"/>
    </source>
</evidence>
<gene>
    <name evidence="5" type="ORF">brsh051_20600</name>
</gene>
<dbReference type="InterPro" id="IPR044946">
    <property type="entry name" value="Restrct_endonuc_typeI_TRD_sf"/>
</dbReference>
<evidence type="ECO:0000256" key="2">
    <source>
        <dbReference type="ARBA" id="ARBA00022747"/>
    </source>
</evidence>
<dbReference type="Proteomes" id="UP001431656">
    <property type="component" value="Chromosome"/>
</dbReference>
<accession>A0AAN0KEQ1</accession>
<evidence type="ECO:0000313" key="6">
    <source>
        <dbReference type="Proteomes" id="UP001431656"/>
    </source>
</evidence>
<dbReference type="Gene3D" id="1.10.287.1120">
    <property type="entry name" value="Bipartite methylase S protein"/>
    <property type="match status" value="1"/>
</dbReference>
<comment type="similarity">
    <text evidence="1">Belongs to the type-I restriction system S methylase family.</text>
</comment>
<proteinExistence type="inferred from homology"/>
<dbReference type="InterPro" id="IPR052021">
    <property type="entry name" value="Type-I_RS_S_subunit"/>
</dbReference>
<dbReference type="REBASE" id="713667">
    <property type="entry name" value="S.Bsp051ORF20610P"/>
</dbReference>
<reference evidence="5" key="1">
    <citation type="journal article" date="2024" name="Int. J. Syst. Evol. Microbiol.">
        <title>Brooklawnia propionicigenes sp. nov., a facultatively anaerobic, propionate-producing bacterium isolated from a methanogenic reactor treating waste from cattle farms.</title>
        <authorList>
            <person name="Akita Y."/>
            <person name="Ueki A."/>
            <person name="Tonouchi A."/>
            <person name="Sugawara Y."/>
            <person name="Honma S."/>
            <person name="Kaku N."/>
            <person name="Ueki K."/>
        </authorList>
    </citation>
    <scope>NUCLEOTIDE SEQUENCE</scope>
    <source>
        <strain evidence="5">SH051</strain>
    </source>
</reference>
<evidence type="ECO:0000256" key="3">
    <source>
        <dbReference type="ARBA" id="ARBA00023125"/>
    </source>
</evidence>
<keyword evidence="2" id="KW-0680">Restriction system</keyword>
<dbReference type="PANTHER" id="PTHR30408:SF12">
    <property type="entry name" value="TYPE I RESTRICTION ENZYME MJAVIII SPECIFICITY SUBUNIT"/>
    <property type="match status" value="1"/>
</dbReference>
<name>A0AAN0KEQ1_9ACTN</name>
<organism evidence="5 6">
    <name type="scientific">Brooklawnia propionicigenes</name>
    <dbReference type="NCBI Taxonomy" id="3041175"/>
    <lineage>
        <taxon>Bacteria</taxon>
        <taxon>Bacillati</taxon>
        <taxon>Actinomycetota</taxon>
        <taxon>Actinomycetes</taxon>
        <taxon>Propionibacteriales</taxon>
        <taxon>Propionibacteriaceae</taxon>
        <taxon>Brooklawnia</taxon>
    </lineage>
</organism>
<keyword evidence="6" id="KW-1185">Reference proteome</keyword>
<feature type="domain" description="Type I restriction modification DNA specificity" evidence="4">
    <location>
        <begin position="2"/>
        <end position="46"/>
    </location>
</feature>
<sequence>MASLNQEILERIPVSLPPSDEQRRIADVLGAFDDLIRTDRRLAEQLDALRRTWVSGALAASSVTTSLNEVASFVNGRNFTNGADGTGRPVIRTPEVRSGPGGNTVWSSVAVADDGRIARVGDILFVWSGSLMVNRWIYTDGLVNQHVFKVIPNQVPDWYVFALIEAQLPWFVSLAKDKATTMGHIQRANLDVPMTGLNPDTIARLGPAIEPIWSAALELRLEAQELARQRDELLPLLMSGRVRVSEVEGVA</sequence>
<dbReference type="PANTHER" id="PTHR30408">
    <property type="entry name" value="TYPE-1 RESTRICTION ENZYME ECOKI SPECIFICITY PROTEIN"/>
    <property type="match status" value="1"/>
</dbReference>
<protein>
    <recommendedName>
        <fullName evidence="4">Type I restriction modification DNA specificity domain-containing protein</fullName>
    </recommendedName>
</protein>
<dbReference type="Pfam" id="PF01420">
    <property type="entry name" value="Methylase_S"/>
    <property type="match status" value="1"/>
</dbReference>
<dbReference type="SUPFAM" id="SSF116734">
    <property type="entry name" value="DNA methylase specificity domain"/>
    <property type="match status" value="2"/>
</dbReference>
<dbReference type="GO" id="GO:0009307">
    <property type="term" value="P:DNA restriction-modification system"/>
    <property type="evidence" value="ECO:0007669"/>
    <property type="project" value="UniProtKB-KW"/>
</dbReference>
<dbReference type="KEGG" id="broo:brsh051_20600"/>
<keyword evidence="3" id="KW-0238">DNA-binding</keyword>
<evidence type="ECO:0000313" key="5">
    <source>
        <dbReference type="EMBL" id="BEH02779.1"/>
    </source>
</evidence>
<dbReference type="GO" id="GO:0003677">
    <property type="term" value="F:DNA binding"/>
    <property type="evidence" value="ECO:0007669"/>
    <property type="project" value="UniProtKB-KW"/>
</dbReference>
<dbReference type="Gene3D" id="3.90.220.20">
    <property type="entry name" value="DNA methylase specificity domains"/>
    <property type="match status" value="2"/>
</dbReference>
<dbReference type="AlphaFoldDB" id="A0AAN0KEQ1"/>